<dbReference type="Proteomes" id="UP001165283">
    <property type="component" value="Unassembled WGS sequence"/>
</dbReference>
<name>A0ABT0ZW43_9PSEU</name>
<evidence type="ECO:0000313" key="3">
    <source>
        <dbReference type="Proteomes" id="UP001165283"/>
    </source>
</evidence>
<dbReference type="InterPro" id="IPR036661">
    <property type="entry name" value="Luciferase-like_sf"/>
</dbReference>
<dbReference type="SUPFAM" id="SSF51679">
    <property type="entry name" value="Bacterial luciferase-like"/>
    <property type="match status" value="1"/>
</dbReference>
<evidence type="ECO:0000313" key="2">
    <source>
        <dbReference type="EMBL" id="MCO1654951.1"/>
    </source>
</evidence>
<organism evidence="2 3">
    <name type="scientific">Pseudonocardia humida</name>
    <dbReference type="NCBI Taxonomy" id="2800819"/>
    <lineage>
        <taxon>Bacteria</taxon>
        <taxon>Bacillati</taxon>
        <taxon>Actinomycetota</taxon>
        <taxon>Actinomycetes</taxon>
        <taxon>Pseudonocardiales</taxon>
        <taxon>Pseudonocardiaceae</taxon>
        <taxon>Pseudonocardia</taxon>
    </lineage>
</organism>
<dbReference type="GO" id="GO:0016491">
    <property type="term" value="F:oxidoreductase activity"/>
    <property type="evidence" value="ECO:0007669"/>
    <property type="project" value="UniProtKB-KW"/>
</dbReference>
<evidence type="ECO:0000259" key="1">
    <source>
        <dbReference type="Pfam" id="PF00296"/>
    </source>
</evidence>
<feature type="domain" description="Luciferase-like" evidence="1">
    <location>
        <begin position="14"/>
        <end position="274"/>
    </location>
</feature>
<dbReference type="NCBIfam" id="TIGR03564">
    <property type="entry name" value="F420_MSMEG_4879"/>
    <property type="match status" value="1"/>
</dbReference>
<comment type="caution">
    <text evidence="2">The sequence shown here is derived from an EMBL/GenBank/DDBJ whole genome shotgun (WGS) entry which is preliminary data.</text>
</comment>
<dbReference type="CDD" id="cd01097">
    <property type="entry name" value="Tetrahydromethanopterin_reductase"/>
    <property type="match status" value="1"/>
</dbReference>
<accession>A0ABT0ZW43</accession>
<dbReference type="InterPro" id="IPR050564">
    <property type="entry name" value="F420-G6PD/mer"/>
</dbReference>
<sequence length="308" mass="31581">MDIGVAVGDLRGPTTAAGLEEQVRDAATSGFRTAWASQALGWDALTALAVAGRVPGIALGTAVLPVPQRHPLVLAGQALSTQAAVDGRLVLGVGAGIGAMLGAMFGAPHDRPARRMREYLAVLRPLLRGEPVDHHGPALTAVGAVDVPGATPPPVLLAALGPAMLRVAGELADGTVTWLTGPRTLHEHVVPRLVRAAAGRAAPRVVVGLPVCVTTDDAAVRARIAERFAQAGRVPEYRAVLDREGVADAGGVAVVGDEDAVLRQVHRLRDAGATEFLAAPFGTPDEQRRTLRVLAGGRSGGEPSGRTG</sequence>
<dbReference type="PANTHER" id="PTHR43244">
    <property type="match status" value="1"/>
</dbReference>
<dbReference type="EMBL" id="JAGSOV010000017">
    <property type="protein sequence ID" value="MCO1654951.1"/>
    <property type="molecule type" value="Genomic_DNA"/>
</dbReference>
<protein>
    <submittedName>
        <fullName evidence="2">TIGR03564 family F420-dependent LLM class oxidoreductase</fullName>
        <ecNumber evidence="2">1.-.-.-</ecNumber>
    </submittedName>
</protein>
<dbReference type="InterPro" id="IPR011251">
    <property type="entry name" value="Luciferase-like_dom"/>
</dbReference>
<dbReference type="PANTHER" id="PTHR43244:SF2">
    <property type="entry name" value="CONSERVED HYPOTHETICAL ALANINE AND PROLINE-RICH PROTEIN"/>
    <property type="match status" value="1"/>
</dbReference>
<dbReference type="EC" id="1.-.-.-" evidence="2"/>
<dbReference type="Pfam" id="PF00296">
    <property type="entry name" value="Bac_luciferase"/>
    <property type="match status" value="1"/>
</dbReference>
<gene>
    <name evidence="2" type="ORF">KDL28_07750</name>
</gene>
<reference evidence="2" key="1">
    <citation type="submission" date="2021-04" db="EMBL/GenBank/DDBJ databases">
        <title>Pseudonocardia sp. nov., isolated from sandy soil of mangrove forest.</title>
        <authorList>
            <person name="Zan Z."/>
            <person name="Huang R."/>
            <person name="Liu W."/>
        </authorList>
    </citation>
    <scope>NUCLEOTIDE SEQUENCE</scope>
    <source>
        <strain evidence="2">S2-4</strain>
    </source>
</reference>
<keyword evidence="2" id="KW-0560">Oxidoreductase</keyword>
<dbReference type="RefSeq" id="WP_252436705.1">
    <property type="nucleotide sequence ID" value="NZ_JAGSOV010000017.1"/>
</dbReference>
<dbReference type="InterPro" id="IPR019910">
    <property type="entry name" value="Lucif-like_OxRdtase_MSMEG_4879"/>
</dbReference>
<dbReference type="Gene3D" id="3.20.20.30">
    <property type="entry name" value="Luciferase-like domain"/>
    <property type="match status" value="1"/>
</dbReference>
<keyword evidence="3" id="KW-1185">Reference proteome</keyword>
<proteinExistence type="predicted"/>